<organism evidence="11">
    <name type="scientific">Octopus bimaculoides</name>
    <name type="common">California two-spotted octopus</name>
    <dbReference type="NCBI Taxonomy" id="37653"/>
    <lineage>
        <taxon>Eukaryota</taxon>
        <taxon>Metazoa</taxon>
        <taxon>Spiralia</taxon>
        <taxon>Lophotrochozoa</taxon>
        <taxon>Mollusca</taxon>
        <taxon>Cephalopoda</taxon>
        <taxon>Coleoidea</taxon>
        <taxon>Octopodiformes</taxon>
        <taxon>Octopoda</taxon>
        <taxon>Incirrata</taxon>
        <taxon>Octopodidae</taxon>
        <taxon>Octopus</taxon>
    </lineage>
</organism>
<dbReference type="STRING" id="37653.A0A0L8FJC3"/>
<keyword evidence="5 9" id="KW-0010">Activator</keyword>
<dbReference type="InterPro" id="IPR019680">
    <property type="entry name" value="Mediator_Med1"/>
</dbReference>
<dbReference type="GO" id="GO:0016592">
    <property type="term" value="C:mediator complex"/>
    <property type="evidence" value="ECO:0007669"/>
    <property type="project" value="InterPro"/>
</dbReference>
<evidence type="ECO:0000313" key="11">
    <source>
        <dbReference type="EMBL" id="KOF63665.1"/>
    </source>
</evidence>
<evidence type="ECO:0000256" key="6">
    <source>
        <dbReference type="ARBA" id="ARBA00023163"/>
    </source>
</evidence>
<accession>A0A0L8FJC3</accession>
<dbReference type="OrthoDB" id="2281547at2759"/>
<dbReference type="PANTHER" id="PTHR12881:SF10">
    <property type="entry name" value="MEDIATOR OF RNA POLYMERASE II TRANSCRIPTION SUBUNIT 1"/>
    <property type="match status" value="1"/>
</dbReference>
<keyword evidence="6 9" id="KW-0804">Transcription</keyword>
<dbReference type="AlphaFoldDB" id="A0A0L8FJC3"/>
<comment type="similarity">
    <text evidence="2 9">Belongs to the Mediator complex subunit 1 family.</text>
</comment>
<evidence type="ECO:0000256" key="4">
    <source>
        <dbReference type="ARBA" id="ARBA00023015"/>
    </source>
</evidence>
<protein>
    <recommendedName>
        <fullName evidence="3 9">Mediator of RNA polymerase II transcription subunit 1</fullName>
    </recommendedName>
    <alternativeName>
        <fullName evidence="8 9">Mediator complex subunit 1</fullName>
    </alternativeName>
</protein>
<comment type="subcellular location">
    <subcellularLocation>
        <location evidence="1 9">Nucleus</location>
    </subcellularLocation>
</comment>
<feature type="non-terminal residue" evidence="11">
    <location>
        <position position="1"/>
    </location>
</feature>
<comment type="function">
    <text evidence="9">Component of the Mediator complex, a coactivator involved in the regulated transcription of nearly all RNA polymerase II-dependent genes. Mediator functions as a bridge to convey information from gene-specific regulatory proteins to the basal RNA polymerase II transcription machinery. Mediator is recruited to promoters by direct interactions with regulatory proteins and serves as a scaffold for the assembly of a functional preinitiation complex with RNA polymerase II and the general transcription factors.</text>
</comment>
<dbReference type="PANTHER" id="PTHR12881">
    <property type="entry name" value="MEDIATOR OF RNA POLYMERASE II TRANSCRIPTION SUBUNIT 1"/>
    <property type="match status" value="1"/>
</dbReference>
<evidence type="ECO:0000256" key="2">
    <source>
        <dbReference type="ARBA" id="ARBA00006210"/>
    </source>
</evidence>
<dbReference type="Pfam" id="PF10744">
    <property type="entry name" value="Med1"/>
    <property type="match status" value="1"/>
</dbReference>
<evidence type="ECO:0000256" key="9">
    <source>
        <dbReference type="RuleBase" id="RU364059"/>
    </source>
</evidence>
<evidence type="ECO:0000256" key="3">
    <source>
        <dbReference type="ARBA" id="ARBA00020612"/>
    </source>
</evidence>
<dbReference type="InterPro" id="IPR051999">
    <property type="entry name" value="Mediator_complex_subunit_1"/>
</dbReference>
<sequence length="333" mass="36813">IIVGDSNIIFRSPLGILLPRKGGRPMKLIYFVSPYDLLDRKTKIKHPLTIDAITEYQLGHSVTVSIEHSSLNRLQTMPLMTVVKNQDGKSLPSFSGLSNMNSCMLPACFVLTLRTPLTVLASLLQKIESITNMEVPRISEGKKLLSLLIETISCQQLFNKKELYVTLPDQQHVYFLGGHQSGIEEEGVLISKIPFTHPTNLPKILSYLRQQMLFNTAITSCIRPSAKRDLKSALVFELSALSLHQVNVSFEHPLQDSMVTGLVKPDGSTRLQSDVAEFLQLDTLPNANHSESVVGTFPCHPHEGQSGGTGNGHAKNGVFYVPPAQEPVQGHWQ</sequence>
<keyword evidence="7 9" id="KW-0539">Nucleus</keyword>
<evidence type="ECO:0000256" key="1">
    <source>
        <dbReference type="ARBA" id="ARBA00004123"/>
    </source>
</evidence>
<keyword evidence="4 9" id="KW-0805">Transcription regulation</keyword>
<feature type="domain" description="Mediator complex subunit Med1" evidence="10">
    <location>
        <begin position="4"/>
        <end position="223"/>
    </location>
</feature>
<dbReference type="GO" id="GO:0045944">
    <property type="term" value="P:positive regulation of transcription by RNA polymerase II"/>
    <property type="evidence" value="ECO:0007669"/>
    <property type="project" value="UniProtKB-ARBA"/>
</dbReference>
<evidence type="ECO:0000256" key="8">
    <source>
        <dbReference type="ARBA" id="ARBA00031254"/>
    </source>
</evidence>
<evidence type="ECO:0000256" key="7">
    <source>
        <dbReference type="ARBA" id="ARBA00023242"/>
    </source>
</evidence>
<name>A0A0L8FJC3_OCTBM</name>
<evidence type="ECO:0000256" key="5">
    <source>
        <dbReference type="ARBA" id="ARBA00023159"/>
    </source>
</evidence>
<proteinExistence type="inferred from homology"/>
<evidence type="ECO:0000259" key="10">
    <source>
        <dbReference type="Pfam" id="PF10744"/>
    </source>
</evidence>
<gene>
    <name evidence="11" type="ORF">OCBIM_22018625mg</name>
</gene>
<reference evidence="11" key="1">
    <citation type="submission" date="2015-07" db="EMBL/GenBank/DDBJ databases">
        <title>MeaNS - Measles Nucleotide Surveillance Program.</title>
        <authorList>
            <person name="Tran T."/>
            <person name="Druce J."/>
        </authorList>
    </citation>
    <scope>NUCLEOTIDE SEQUENCE</scope>
    <source>
        <strain evidence="11">UCB-OBI-ISO-001</strain>
        <tissue evidence="11">Gonad</tissue>
    </source>
</reference>
<dbReference type="GO" id="GO:0003712">
    <property type="term" value="F:transcription coregulator activity"/>
    <property type="evidence" value="ECO:0007669"/>
    <property type="project" value="InterPro"/>
</dbReference>
<dbReference type="EMBL" id="KQ430774">
    <property type="protein sequence ID" value="KOF63665.1"/>
    <property type="molecule type" value="Genomic_DNA"/>
</dbReference>